<feature type="transmembrane region" description="Helical" evidence="20">
    <location>
        <begin position="64"/>
        <end position="89"/>
    </location>
</feature>
<evidence type="ECO:0000256" key="18">
    <source>
        <dbReference type="ARBA" id="ARBA00048679"/>
    </source>
</evidence>
<evidence type="ECO:0000256" key="7">
    <source>
        <dbReference type="ARBA" id="ARBA00022692"/>
    </source>
</evidence>
<evidence type="ECO:0000256" key="14">
    <source>
        <dbReference type="ARBA" id="ARBA00023136"/>
    </source>
</evidence>
<evidence type="ECO:0000256" key="17">
    <source>
        <dbReference type="ARBA" id="ARBA00047899"/>
    </source>
</evidence>
<dbReference type="EMBL" id="JAZDWU010000006">
    <property type="protein sequence ID" value="KAK9998943.1"/>
    <property type="molecule type" value="Genomic_DNA"/>
</dbReference>
<dbReference type="AlphaFoldDB" id="A0AAW2CN65"/>
<evidence type="ECO:0000256" key="20">
    <source>
        <dbReference type="SAM" id="Phobius"/>
    </source>
</evidence>
<name>A0AAW2CN65_9ROSI</name>
<evidence type="ECO:0000256" key="16">
    <source>
        <dbReference type="ARBA" id="ARBA00023180"/>
    </source>
</evidence>
<comment type="subcellular location">
    <subcellularLocation>
        <location evidence="1">Membrane</location>
        <topology evidence="1">Single-pass type I membrane protein</topology>
    </subcellularLocation>
</comment>
<dbReference type="InterPro" id="IPR008266">
    <property type="entry name" value="Tyr_kinase_AS"/>
</dbReference>
<dbReference type="InterPro" id="IPR051420">
    <property type="entry name" value="Ser_Thr_Kinases_DiverseReg"/>
</dbReference>
<evidence type="ECO:0000256" key="8">
    <source>
        <dbReference type="ARBA" id="ARBA00022729"/>
    </source>
</evidence>
<keyword evidence="3" id="KW-0723">Serine/threonine-protein kinase</keyword>
<evidence type="ECO:0000256" key="11">
    <source>
        <dbReference type="ARBA" id="ARBA00022777"/>
    </source>
</evidence>
<evidence type="ECO:0000256" key="4">
    <source>
        <dbReference type="ARBA" id="ARBA00022553"/>
    </source>
</evidence>
<comment type="catalytic activity">
    <reaction evidence="18">
        <text>L-seryl-[protein] + ATP = O-phospho-L-seryl-[protein] + ADP + H(+)</text>
        <dbReference type="Rhea" id="RHEA:17989"/>
        <dbReference type="Rhea" id="RHEA-COMP:9863"/>
        <dbReference type="Rhea" id="RHEA-COMP:11604"/>
        <dbReference type="ChEBI" id="CHEBI:15378"/>
        <dbReference type="ChEBI" id="CHEBI:29999"/>
        <dbReference type="ChEBI" id="CHEBI:30616"/>
        <dbReference type="ChEBI" id="CHEBI:83421"/>
        <dbReference type="ChEBI" id="CHEBI:456216"/>
        <dbReference type="EC" id="2.7.11.1"/>
    </reaction>
</comment>
<keyword evidence="11" id="KW-0418">Kinase</keyword>
<keyword evidence="4" id="KW-0597">Phosphoprotein</keyword>
<dbReference type="InterPro" id="IPR011009">
    <property type="entry name" value="Kinase-like_dom_sf"/>
</dbReference>
<dbReference type="Gene3D" id="3.30.200.20">
    <property type="entry name" value="Phosphorylase Kinase, domain 1"/>
    <property type="match status" value="1"/>
</dbReference>
<keyword evidence="8" id="KW-0732">Signal</keyword>
<comment type="caution">
    <text evidence="22">The sequence shown here is derived from an EMBL/GenBank/DDBJ whole genome shotgun (WGS) entry which is preliminary data.</text>
</comment>
<evidence type="ECO:0000256" key="9">
    <source>
        <dbReference type="ARBA" id="ARBA00022737"/>
    </source>
</evidence>
<evidence type="ECO:0000256" key="10">
    <source>
        <dbReference type="ARBA" id="ARBA00022741"/>
    </source>
</evidence>
<dbReference type="GO" id="GO:0016020">
    <property type="term" value="C:membrane"/>
    <property type="evidence" value="ECO:0007669"/>
    <property type="project" value="UniProtKB-SubCell"/>
</dbReference>
<dbReference type="PROSITE" id="PS00109">
    <property type="entry name" value="PROTEIN_KINASE_TYR"/>
    <property type="match status" value="1"/>
</dbReference>
<evidence type="ECO:0000313" key="22">
    <source>
        <dbReference type="EMBL" id="KAK9998943.1"/>
    </source>
</evidence>
<evidence type="ECO:0000259" key="21">
    <source>
        <dbReference type="PROSITE" id="PS50011"/>
    </source>
</evidence>
<evidence type="ECO:0000313" key="23">
    <source>
        <dbReference type="Proteomes" id="UP001459277"/>
    </source>
</evidence>
<keyword evidence="16" id="KW-0325">Glycoprotein</keyword>
<proteinExistence type="predicted"/>
<dbReference type="GO" id="GO:0004674">
    <property type="term" value="F:protein serine/threonine kinase activity"/>
    <property type="evidence" value="ECO:0007669"/>
    <property type="project" value="UniProtKB-KW"/>
</dbReference>
<keyword evidence="6" id="KW-0808">Transferase</keyword>
<dbReference type="InterPro" id="IPR000719">
    <property type="entry name" value="Prot_kinase_dom"/>
</dbReference>
<evidence type="ECO:0000256" key="5">
    <source>
        <dbReference type="ARBA" id="ARBA00022614"/>
    </source>
</evidence>
<gene>
    <name evidence="22" type="ORF">SO802_018546</name>
</gene>
<evidence type="ECO:0000256" key="2">
    <source>
        <dbReference type="ARBA" id="ARBA00012513"/>
    </source>
</evidence>
<dbReference type="Proteomes" id="UP001459277">
    <property type="component" value="Unassembled WGS sequence"/>
</dbReference>
<dbReference type="GO" id="GO:0005524">
    <property type="term" value="F:ATP binding"/>
    <property type="evidence" value="ECO:0007669"/>
    <property type="project" value="UniProtKB-UniRule"/>
</dbReference>
<protein>
    <recommendedName>
        <fullName evidence="2">non-specific serine/threonine protein kinase</fullName>
        <ecNumber evidence="2">2.7.11.1</ecNumber>
    </recommendedName>
</protein>
<dbReference type="PANTHER" id="PTHR48005:SF70">
    <property type="entry name" value="MDIS1-INTERACTING RECEPTOR LIKE KINASE 2-LIKE"/>
    <property type="match status" value="1"/>
</dbReference>
<evidence type="ECO:0000256" key="19">
    <source>
        <dbReference type="PROSITE-ProRule" id="PRU10141"/>
    </source>
</evidence>
<keyword evidence="14 20" id="KW-0472">Membrane</keyword>
<dbReference type="FunFam" id="3.30.200.20:FF:000309">
    <property type="entry name" value="Leucine-rich repeat receptor protein kinase MSP1"/>
    <property type="match status" value="1"/>
</dbReference>
<dbReference type="Gene3D" id="3.80.10.10">
    <property type="entry name" value="Ribonuclease Inhibitor"/>
    <property type="match status" value="1"/>
</dbReference>
<dbReference type="Pfam" id="PF00069">
    <property type="entry name" value="Pkinase"/>
    <property type="match status" value="1"/>
</dbReference>
<keyword evidence="7 20" id="KW-0812">Transmembrane</keyword>
<evidence type="ECO:0000256" key="12">
    <source>
        <dbReference type="ARBA" id="ARBA00022840"/>
    </source>
</evidence>
<dbReference type="SUPFAM" id="SSF56112">
    <property type="entry name" value="Protein kinase-like (PK-like)"/>
    <property type="match status" value="1"/>
</dbReference>
<evidence type="ECO:0000256" key="3">
    <source>
        <dbReference type="ARBA" id="ARBA00022527"/>
    </source>
</evidence>
<evidence type="ECO:0000256" key="6">
    <source>
        <dbReference type="ARBA" id="ARBA00022679"/>
    </source>
</evidence>
<dbReference type="InterPro" id="IPR032675">
    <property type="entry name" value="LRR_dom_sf"/>
</dbReference>
<sequence length="335" mass="37552">MLSLTSIDLSYNQLEGPIPNFNAFLEAPIKVFRNNKDLCGNATGLKACPSTISHNPLVKKWNKVMTLIFILLGIVLLIFIIVGITLYICSRKIKTEIKPKEEEHQNMFAVWSYDGKMVYERIMEAAKDFDDKHIIGVGGHGIVYKAELSIGQVVAIKKLHPLSEDSVVNLKVLTSEIRILTEIRHHNIVKLHGFCSHPQHFGRWELNNDELALEFDWVKRVNVVKGVASALSYMHHGCSRPIIHHDISSKNVLLDSEYESHVSDFGTARIMSSDTSYWSLFAGTIGYTAPSMAEATAFCAIQAISFALKTGILEAFLETDLQQVLKALQMPKLDL</sequence>
<accession>A0AAW2CN65</accession>
<dbReference type="Gene3D" id="1.10.510.10">
    <property type="entry name" value="Transferase(Phosphotransferase) domain 1"/>
    <property type="match status" value="1"/>
</dbReference>
<dbReference type="PANTHER" id="PTHR48005">
    <property type="entry name" value="LEUCINE RICH REPEAT KINASE 2"/>
    <property type="match status" value="1"/>
</dbReference>
<evidence type="ECO:0000256" key="15">
    <source>
        <dbReference type="ARBA" id="ARBA00023170"/>
    </source>
</evidence>
<keyword evidence="15" id="KW-0675">Receptor</keyword>
<dbReference type="EC" id="2.7.11.1" evidence="2"/>
<evidence type="ECO:0000256" key="13">
    <source>
        <dbReference type="ARBA" id="ARBA00022989"/>
    </source>
</evidence>
<feature type="binding site" evidence="19">
    <location>
        <position position="158"/>
    </location>
    <ligand>
        <name>ATP</name>
        <dbReference type="ChEBI" id="CHEBI:30616"/>
    </ligand>
</feature>
<keyword evidence="9" id="KW-0677">Repeat</keyword>
<dbReference type="PROSITE" id="PS00107">
    <property type="entry name" value="PROTEIN_KINASE_ATP"/>
    <property type="match status" value="1"/>
</dbReference>
<comment type="catalytic activity">
    <reaction evidence="17">
        <text>L-threonyl-[protein] + ATP = O-phospho-L-threonyl-[protein] + ADP + H(+)</text>
        <dbReference type="Rhea" id="RHEA:46608"/>
        <dbReference type="Rhea" id="RHEA-COMP:11060"/>
        <dbReference type="Rhea" id="RHEA-COMP:11605"/>
        <dbReference type="ChEBI" id="CHEBI:15378"/>
        <dbReference type="ChEBI" id="CHEBI:30013"/>
        <dbReference type="ChEBI" id="CHEBI:30616"/>
        <dbReference type="ChEBI" id="CHEBI:61977"/>
        <dbReference type="ChEBI" id="CHEBI:456216"/>
        <dbReference type="EC" id="2.7.11.1"/>
    </reaction>
</comment>
<dbReference type="PROSITE" id="PS50011">
    <property type="entry name" value="PROTEIN_KINASE_DOM"/>
    <property type="match status" value="1"/>
</dbReference>
<dbReference type="InterPro" id="IPR017441">
    <property type="entry name" value="Protein_kinase_ATP_BS"/>
</dbReference>
<reference evidence="22 23" key="1">
    <citation type="submission" date="2024-01" db="EMBL/GenBank/DDBJ databases">
        <title>A telomere-to-telomere, gap-free genome of sweet tea (Lithocarpus litseifolius).</title>
        <authorList>
            <person name="Zhou J."/>
        </authorList>
    </citation>
    <scope>NUCLEOTIDE SEQUENCE [LARGE SCALE GENOMIC DNA]</scope>
    <source>
        <strain evidence="22">Zhou-2022a</strain>
        <tissue evidence="22">Leaf</tissue>
    </source>
</reference>
<keyword evidence="5" id="KW-0433">Leucine-rich repeat</keyword>
<keyword evidence="13 20" id="KW-1133">Transmembrane helix</keyword>
<keyword evidence="12 19" id="KW-0067">ATP-binding</keyword>
<keyword evidence="23" id="KW-1185">Reference proteome</keyword>
<keyword evidence="10 19" id="KW-0547">Nucleotide-binding</keyword>
<organism evidence="22 23">
    <name type="scientific">Lithocarpus litseifolius</name>
    <dbReference type="NCBI Taxonomy" id="425828"/>
    <lineage>
        <taxon>Eukaryota</taxon>
        <taxon>Viridiplantae</taxon>
        <taxon>Streptophyta</taxon>
        <taxon>Embryophyta</taxon>
        <taxon>Tracheophyta</taxon>
        <taxon>Spermatophyta</taxon>
        <taxon>Magnoliopsida</taxon>
        <taxon>eudicotyledons</taxon>
        <taxon>Gunneridae</taxon>
        <taxon>Pentapetalae</taxon>
        <taxon>rosids</taxon>
        <taxon>fabids</taxon>
        <taxon>Fagales</taxon>
        <taxon>Fagaceae</taxon>
        <taxon>Lithocarpus</taxon>
    </lineage>
</organism>
<evidence type="ECO:0000256" key="1">
    <source>
        <dbReference type="ARBA" id="ARBA00004479"/>
    </source>
</evidence>
<feature type="domain" description="Protein kinase" evidence="21">
    <location>
        <begin position="129"/>
        <end position="335"/>
    </location>
</feature>